<protein>
    <submittedName>
        <fullName evidence="1">Uncharacterized protein</fullName>
    </submittedName>
</protein>
<dbReference type="EMBL" id="KZ678427">
    <property type="protein sequence ID" value="PSR88568.1"/>
    <property type="molecule type" value="Genomic_DNA"/>
</dbReference>
<evidence type="ECO:0000313" key="1">
    <source>
        <dbReference type="EMBL" id="PSR88568.1"/>
    </source>
</evidence>
<name>A0A2T3AA89_9PEZI</name>
<accession>A0A2T3AA89</accession>
<sequence length="202" mass="22589">MEHMSDQPGVVSRRVPRTEKMHTRTVRPWCIGDPWQAAPSSHASAEEALIAFSLVGDGDAQAVMWPAICGRKGQGAWRMRLASLQNMLSTFACAAERARRRKRQEAESIANQLQHGAARQQRRSLARCKSSAWAWAAFACMSTMEDGGIGTATWGRWWAARATGCENRDARYNPYAEMDKKRWNSREVLGCGSLLDSAVLRY</sequence>
<keyword evidence="2" id="KW-1185">Reference proteome</keyword>
<evidence type="ECO:0000313" key="2">
    <source>
        <dbReference type="Proteomes" id="UP000241462"/>
    </source>
</evidence>
<organism evidence="1 2">
    <name type="scientific">Coniella lustricola</name>
    <dbReference type="NCBI Taxonomy" id="2025994"/>
    <lineage>
        <taxon>Eukaryota</taxon>
        <taxon>Fungi</taxon>
        <taxon>Dikarya</taxon>
        <taxon>Ascomycota</taxon>
        <taxon>Pezizomycotina</taxon>
        <taxon>Sordariomycetes</taxon>
        <taxon>Sordariomycetidae</taxon>
        <taxon>Diaporthales</taxon>
        <taxon>Schizoparmaceae</taxon>
        <taxon>Coniella</taxon>
    </lineage>
</organism>
<proteinExistence type="predicted"/>
<gene>
    <name evidence="1" type="ORF">BD289DRAFT_232001</name>
</gene>
<dbReference type="InParanoid" id="A0A2T3AA89"/>
<dbReference type="AlphaFoldDB" id="A0A2T3AA89"/>
<reference evidence="1 2" key="1">
    <citation type="journal article" date="2018" name="Mycol. Prog.">
        <title>Coniella lustricola, a new species from submerged detritus.</title>
        <authorList>
            <person name="Raudabaugh D.B."/>
            <person name="Iturriaga T."/>
            <person name="Carver A."/>
            <person name="Mondo S."/>
            <person name="Pangilinan J."/>
            <person name="Lipzen A."/>
            <person name="He G."/>
            <person name="Amirebrahimi M."/>
            <person name="Grigoriev I.V."/>
            <person name="Miller A.N."/>
        </authorList>
    </citation>
    <scope>NUCLEOTIDE SEQUENCE [LARGE SCALE GENOMIC DNA]</scope>
    <source>
        <strain evidence="1 2">B22-T-1</strain>
    </source>
</reference>
<dbReference type="Proteomes" id="UP000241462">
    <property type="component" value="Unassembled WGS sequence"/>
</dbReference>